<dbReference type="Proteomes" id="UP000053477">
    <property type="component" value="Unassembled WGS sequence"/>
</dbReference>
<dbReference type="InParanoid" id="A0A0H2S1J3"/>
<sequence>MAVDAKLESDGLESDLREVLSSWIACKEFIPKRWKGDVETITAMSHNDLQATGVEDCYRLVSRARKSMPRLTALSNSLRELSSAIQAKSEAAEENYDAVSNMCGLIFLPNELLARIFRFVVNDEPGLDNPTRSKAAVTLSHVSEYFRSTALSCASLWSDISGGNDLDILCLSRSKDALLDVATTVGLFRRKRKPHEFVFKQSLTRILPCSGRWRSLDIMFWMMPKGARMPEGNLEISQAFRGSNVRSLESLHLKSNRNVVSTFEICHEFQHWHLPSLRHLTSVYYFPVNLPGLVNLVSLDLTIKPGEISLPEIHKELSRMKALEEISLKLRREGGFILGRRHFPSFDKAEFPRVRNIKIEMESQSPHWFDVFRVFFSSMSFPEAVDLQVKVEGTISSTIYPGEKASFLLSNEVYSIFQHDAQFPRVERFCLEATVAASDIYYMTPLEARRVEISLVIPLALLPNAKHFTLISNGCLEVYPMKYHSGELLYASALETITVRIIELATRSVASLIKRYLTEQKERRGWATFRELVVIDNSHGSDDRIKKAYAGDDALKWCERRESASIDEVDGNIID</sequence>
<evidence type="ECO:0000313" key="1">
    <source>
        <dbReference type="EMBL" id="KLO18200.1"/>
    </source>
</evidence>
<gene>
    <name evidence="1" type="ORF">SCHPADRAFT_993805</name>
</gene>
<evidence type="ECO:0000313" key="2">
    <source>
        <dbReference type="Proteomes" id="UP000053477"/>
    </source>
</evidence>
<protein>
    <submittedName>
        <fullName evidence="1">Uncharacterized protein</fullName>
    </submittedName>
</protein>
<proteinExistence type="predicted"/>
<name>A0A0H2S1J3_9AGAM</name>
<dbReference type="EMBL" id="KQ085897">
    <property type="protein sequence ID" value="KLO18200.1"/>
    <property type="molecule type" value="Genomic_DNA"/>
</dbReference>
<keyword evidence="2" id="KW-1185">Reference proteome</keyword>
<dbReference type="OrthoDB" id="2777543at2759"/>
<accession>A0A0H2S1J3</accession>
<dbReference type="AlphaFoldDB" id="A0A0H2S1J3"/>
<reference evidence="1 2" key="1">
    <citation type="submission" date="2015-04" db="EMBL/GenBank/DDBJ databases">
        <title>Complete genome sequence of Schizopora paradoxa KUC8140, a cosmopolitan wood degrader in East Asia.</title>
        <authorList>
            <consortium name="DOE Joint Genome Institute"/>
            <person name="Min B."/>
            <person name="Park H."/>
            <person name="Jang Y."/>
            <person name="Kim J.-J."/>
            <person name="Kim K.H."/>
            <person name="Pangilinan J."/>
            <person name="Lipzen A."/>
            <person name="Riley R."/>
            <person name="Grigoriev I.V."/>
            <person name="Spatafora J.W."/>
            <person name="Choi I.-G."/>
        </authorList>
    </citation>
    <scope>NUCLEOTIDE SEQUENCE [LARGE SCALE GENOMIC DNA]</scope>
    <source>
        <strain evidence="1 2">KUC8140</strain>
    </source>
</reference>
<organism evidence="1 2">
    <name type="scientific">Schizopora paradoxa</name>
    <dbReference type="NCBI Taxonomy" id="27342"/>
    <lineage>
        <taxon>Eukaryota</taxon>
        <taxon>Fungi</taxon>
        <taxon>Dikarya</taxon>
        <taxon>Basidiomycota</taxon>
        <taxon>Agaricomycotina</taxon>
        <taxon>Agaricomycetes</taxon>
        <taxon>Hymenochaetales</taxon>
        <taxon>Schizoporaceae</taxon>
        <taxon>Schizopora</taxon>
    </lineage>
</organism>